<organism evidence="1 2">
    <name type="scientific">Bacteroides thetaiotaomicron</name>
    <dbReference type="NCBI Taxonomy" id="818"/>
    <lineage>
        <taxon>Bacteria</taxon>
        <taxon>Pseudomonadati</taxon>
        <taxon>Bacteroidota</taxon>
        <taxon>Bacteroidia</taxon>
        <taxon>Bacteroidales</taxon>
        <taxon>Bacteroidaceae</taxon>
        <taxon>Bacteroides</taxon>
    </lineage>
</organism>
<comment type="caution">
    <text evidence="1">The sequence shown here is derived from an EMBL/GenBank/DDBJ whole genome shotgun (WGS) entry which is preliminary data.</text>
</comment>
<dbReference type="Proteomes" id="UP000782901">
    <property type="component" value="Unassembled WGS sequence"/>
</dbReference>
<gene>
    <name evidence="1" type="ORF">KHY35_08285</name>
</gene>
<accession>A0A943DMX8</accession>
<name>A0A943DMX8_BACT4</name>
<sequence length="118" mass="13435">MKGKTKIGIELSKTEMLAIGTEVEIVDIRYGCDTFYMCIIPSGIRIPIEAHKIDITDYTPFTDWTTLRREYACKAMQGILSSSPIPEEYQYVAKEAIKYADALIDELSKKIEKGIYNE</sequence>
<dbReference type="AlphaFoldDB" id="A0A943DMX8"/>
<protein>
    <submittedName>
        <fullName evidence="1">Uncharacterized protein</fullName>
    </submittedName>
</protein>
<evidence type="ECO:0000313" key="1">
    <source>
        <dbReference type="EMBL" id="MBS5410700.1"/>
    </source>
</evidence>
<proteinExistence type="predicted"/>
<reference evidence="1" key="1">
    <citation type="submission" date="2021-02" db="EMBL/GenBank/DDBJ databases">
        <title>Infant gut strain persistence is associated with maternal origin, phylogeny, and functional potential including surface adhesion and iron acquisition.</title>
        <authorList>
            <person name="Lou Y.C."/>
        </authorList>
    </citation>
    <scope>NUCLEOTIDE SEQUENCE</scope>
    <source>
        <strain evidence="1">L3_082_243G1_dasL3_082_243G1_maxbin2.maxbin.015s ta_sub</strain>
    </source>
</reference>
<evidence type="ECO:0000313" key="2">
    <source>
        <dbReference type="Proteomes" id="UP000782901"/>
    </source>
</evidence>
<dbReference type="EMBL" id="JAGZEE010000010">
    <property type="protein sequence ID" value="MBS5410700.1"/>
    <property type="molecule type" value="Genomic_DNA"/>
</dbReference>